<protein>
    <submittedName>
        <fullName evidence="3">Cell division protein ZapE</fullName>
    </submittedName>
</protein>
<keyword evidence="4" id="KW-1185">Reference proteome</keyword>
<sequence>MPSPAVAYRSALAAGFQPDPGQAAAVNALEQCYQALQQGKSPRGLYLWGPVGRGKTWLMDLFHHNLPVPARRQHFHHFMRWIHQRLHQLHRQPNPLQQLAAELAASVRVLCLDELYVSDIGDAMLLGGLFQALFEQPLTLVVTSNQPPSALYAGGFNYDRFAPAVAALQQHLQLVAVDGDADHRLHPAARLQRYWVDDEAGFIEAFRQRGGTPAAPTALTLGGRQLPVQQCRGDQLWCDFNALCEAPWAAQDYIQLCDDWAGIWLSALPPLGGTPQPMRIARGTEDGAQRVAAGDRQLPALAPRDDSVRRFIALVDECYDRGRPLYLSASVPLPQLYNDGHLTFAFRRTLSRLLAMQRADYGE</sequence>
<evidence type="ECO:0000313" key="4">
    <source>
        <dbReference type="Proteomes" id="UP001562065"/>
    </source>
</evidence>
<dbReference type="Pfam" id="PF03969">
    <property type="entry name" value="AFG1_ATPase"/>
    <property type="match status" value="2"/>
</dbReference>
<name>A0ABV4AHE4_9GAMM</name>
<dbReference type="InterPro" id="IPR005654">
    <property type="entry name" value="ATPase_AFG1-like"/>
</dbReference>
<evidence type="ECO:0000313" key="3">
    <source>
        <dbReference type="EMBL" id="MEY1661872.1"/>
    </source>
</evidence>
<comment type="caution">
    <text evidence="3">The sequence shown here is derived from an EMBL/GenBank/DDBJ whole genome shotgun (WGS) entry which is preliminary data.</text>
</comment>
<dbReference type="InterPro" id="IPR027417">
    <property type="entry name" value="P-loop_NTPase"/>
</dbReference>
<evidence type="ECO:0000256" key="1">
    <source>
        <dbReference type="ARBA" id="ARBA00022741"/>
    </source>
</evidence>
<evidence type="ECO:0000256" key="2">
    <source>
        <dbReference type="ARBA" id="ARBA00022840"/>
    </source>
</evidence>
<keyword evidence="2" id="KW-0067">ATP-binding</keyword>
<dbReference type="PANTHER" id="PTHR12169">
    <property type="entry name" value="ATPASE N2B"/>
    <property type="match status" value="1"/>
</dbReference>
<dbReference type="RefSeq" id="WP_369455121.1">
    <property type="nucleotide sequence ID" value="NZ_JBGCUO010000001.1"/>
</dbReference>
<proteinExistence type="predicted"/>
<keyword evidence="3" id="KW-0132">Cell division</keyword>
<dbReference type="Proteomes" id="UP001562065">
    <property type="component" value="Unassembled WGS sequence"/>
</dbReference>
<organism evidence="3 4">
    <name type="scientific">Isoalcanivorax beigongshangi</name>
    <dbReference type="NCBI Taxonomy" id="3238810"/>
    <lineage>
        <taxon>Bacteria</taxon>
        <taxon>Pseudomonadati</taxon>
        <taxon>Pseudomonadota</taxon>
        <taxon>Gammaproteobacteria</taxon>
        <taxon>Oceanospirillales</taxon>
        <taxon>Alcanivoracaceae</taxon>
        <taxon>Isoalcanivorax</taxon>
    </lineage>
</organism>
<dbReference type="SUPFAM" id="SSF52540">
    <property type="entry name" value="P-loop containing nucleoside triphosphate hydrolases"/>
    <property type="match status" value="1"/>
</dbReference>
<accession>A0ABV4AHE4</accession>
<gene>
    <name evidence="3" type="primary">zapE</name>
    <name evidence="3" type="ORF">AB5I84_06880</name>
</gene>
<dbReference type="PANTHER" id="PTHR12169:SF6">
    <property type="entry name" value="AFG1-LIKE ATPASE"/>
    <property type="match status" value="1"/>
</dbReference>
<keyword evidence="1" id="KW-0547">Nucleotide-binding</keyword>
<dbReference type="Gene3D" id="3.40.50.300">
    <property type="entry name" value="P-loop containing nucleotide triphosphate hydrolases"/>
    <property type="match status" value="1"/>
</dbReference>
<dbReference type="EMBL" id="JBGCUO010000001">
    <property type="protein sequence ID" value="MEY1661872.1"/>
    <property type="molecule type" value="Genomic_DNA"/>
</dbReference>
<dbReference type="GO" id="GO:0051301">
    <property type="term" value="P:cell division"/>
    <property type="evidence" value="ECO:0007669"/>
    <property type="project" value="UniProtKB-KW"/>
</dbReference>
<keyword evidence="3" id="KW-0131">Cell cycle</keyword>
<reference evidence="3 4" key="1">
    <citation type="submission" date="2024-07" db="EMBL/GenBank/DDBJ databases">
        <authorList>
            <person name="Ren Q."/>
        </authorList>
    </citation>
    <scope>NUCLEOTIDE SEQUENCE [LARGE SCALE GENOMIC DNA]</scope>
    <source>
        <strain evidence="3 4">REN37</strain>
    </source>
</reference>
<dbReference type="NCBIfam" id="NF040713">
    <property type="entry name" value="ZapE"/>
    <property type="match status" value="1"/>
</dbReference>